<dbReference type="EnsemblPlants" id="PGSC0003DMT400035902">
    <property type="protein sequence ID" value="PGSC0003DMT400035902"/>
    <property type="gene ID" value="PGSC0003DMG400013823"/>
</dbReference>
<organism evidence="1 2">
    <name type="scientific">Solanum tuberosum</name>
    <name type="common">Potato</name>
    <dbReference type="NCBI Taxonomy" id="4113"/>
    <lineage>
        <taxon>Eukaryota</taxon>
        <taxon>Viridiplantae</taxon>
        <taxon>Streptophyta</taxon>
        <taxon>Embryophyta</taxon>
        <taxon>Tracheophyta</taxon>
        <taxon>Spermatophyta</taxon>
        <taxon>Magnoliopsida</taxon>
        <taxon>eudicotyledons</taxon>
        <taxon>Gunneridae</taxon>
        <taxon>Pentapetalae</taxon>
        <taxon>asterids</taxon>
        <taxon>lamiids</taxon>
        <taxon>Solanales</taxon>
        <taxon>Solanaceae</taxon>
        <taxon>Solanoideae</taxon>
        <taxon>Solaneae</taxon>
        <taxon>Solanum</taxon>
    </lineage>
</organism>
<name>M1B2Z6_SOLTU</name>
<dbReference type="HOGENOM" id="CLU_2007988_0_0_1"/>
<dbReference type="Gramene" id="PGSC0003DMT400035902">
    <property type="protein sequence ID" value="PGSC0003DMT400035902"/>
    <property type="gene ID" value="PGSC0003DMG400013823"/>
</dbReference>
<protein>
    <submittedName>
        <fullName evidence="1">Uncharacterized protein</fullName>
    </submittedName>
</protein>
<proteinExistence type="predicted"/>
<dbReference type="InParanoid" id="M1B2Z6"/>
<dbReference type="Proteomes" id="UP000011115">
    <property type="component" value="Unassembled WGS sequence"/>
</dbReference>
<keyword evidence="2" id="KW-1185">Reference proteome</keyword>
<dbReference type="PaxDb" id="4113-PGSC0003DMT400035902"/>
<reference evidence="1" key="2">
    <citation type="submission" date="2015-06" db="UniProtKB">
        <authorList>
            <consortium name="EnsemblPlants"/>
        </authorList>
    </citation>
    <scope>IDENTIFICATION</scope>
    <source>
        <strain evidence="1">DM1-3 516 R44</strain>
    </source>
</reference>
<sequence>MFLPQNVFLLPQETFKPLSHQSLPKNGYKPPENGNFRWFLARSIRVHQSYPPHVNFTSFPTNFLTQNRPRNRRCLPKKVRDAKNHWILVCYALNLIGLRVESSPKIGYKRNHLASFEENPSTTE</sequence>
<evidence type="ECO:0000313" key="1">
    <source>
        <dbReference type="EnsemblPlants" id="PGSC0003DMT400035902"/>
    </source>
</evidence>
<reference evidence="2" key="1">
    <citation type="journal article" date="2011" name="Nature">
        <title>Genome sequence and analysis of the tuber crop potato.</title>
        <authorList>
            <consortium name="The Potato Genome Sequencing Consortium"/>
        </authorList>
    </citation>
    <scope>NUCLEOTIDE SEQUENCE [LARGE SCALE GENOMIC DNA]</scope>
    <source>
        <strain evidence="2">cv. DM1-3 516 R44</strain>
    </source>
</reference>
<evidence type="ECO:0000313" key="2">
    <source>
        <dbReference type="Proteomes" id="UP000011115"/>
    </source>
</evidence>
<accession>M1B2Z6</accession>
<dbReference type="AlphaFoldDB" id="M1B2Z6"/>